<dbReference type="Pfam" id="PF10531">
    <property type="entry name" value="SLBB"/>
    <property type="match status" value="1"/>
</dbReference>
<feature type="domain" description="Helix-hairpin-helix DNA-binding motif class 1" evidence="2">
    <location>
        <begin position="187"/>
        <end position="206"/>
    </location>
</feature>
<keyword evidence="1" id="KW-0472">Membrane</keyword>
<reference evidence="3 4" key="1">
    <citation type="submission" date="2020-12" db="EMBL/GenBank/DDBJ databases">
        <title>Vagococcus allomyrinae sp. nov. and Enterococcus lavae sp. nov., isolated from the larvae of Allomyrina dichotoma.</title>
        <authorList>
            <person name="Lee S.D."/>
        </authorList>
    </citation>
    <scope>NUCLEOTIDE SEQUENCE [LARGE SCALE GENOMIC DNA]</scope>
    <source>
        <strain evidence="3 4">BWM-S5</strain>
    </source>
</reference>
<dbReference type="InterPro" id="IPR004509">
    <property type="entry name" value="Competence_ComEA_HhH"/>
</dbReference>
<sequence length="210" mass="23277">MREKFENYRTLFIAVGSSLLVLLLAGLLLFNTNKREKEPEEWLNASSEPDTVEISDSSETPKTVMYVDVKGAIHSPGIYTIDSDMRVWDVLVLAGGMTDQADEKQINLSQKVQDQMVIYVPTIGEEGVFSVPDLTAGQEEKDPEKTGKINLNTATEQELMTLSGIGQKKAQEIISYREESGGFTSVEELTNISGFGEKTVEKIRDSVYVS</sequence>
<dbReference type="EMBL" id="JAEDXU010000002">
    <property type="protein sequence ID" value="MBP1045896.1"/>
    <property type="molecule type" value="Genomic_DNA"/>
</dbReference>
<dbReference type="InterPro" id="IPR003583">
    <property type="entry name" value="Hlx-hairpin-Hlx_DNA-bd_motif"/>
</dbReference>
<dbReference type="NCBIfam" id="TIGR00426">
    <property type="entry name" value="competence protein ComEA helix-hairpin-helix repeat region"/>
    <property type="match status" value="1"/>
</dbReference>
<dbReference type="InterPro" id="IPR019554">
    <property type="entry name" value="Soluble_ligand-bd"/>
</dbReference>
<evidence type="ECO:0000313" key="4">
    <source>
        <dbReference type="Proteomes" id="UP000673375"/>
    </source>
</evidence>
<dbReference type="Pfam" id="PF12836">
    <property type="entry name" value="HHH_3"/>
    <property type="match status" value="1"/>
</dbReference>
<evidence type="ECO:0000259" key="2">
    <source>
        <dbReference type="SMART" id="SM00278"/>
    </source>
</evidence>
<comment type="caution">
    <text evidence="3">The sequence shown here is derived from an EMBL/GenBank/DDBJ whole genome shotgun (WGS) entry which is preliminary data.</text>
</comment>
<dbReference type="RefSeq" id="WP_209556709.1">
    <property type="nucleotide sequence ID" value="NZ_JAEDXU010000002.1"/>
</dbReference>
<proteinExistence type="predicted"/>
<dbReference type="SMART" id="SM00278">
    <property type="entry name" value="HhH1"/>
    <property type="match status" value="2"/>
</dbReference>
<keyword evidence="4" id="KW-1185">Reference proteome</keyword>
<feature type="domain" description="Helix-hairpin-helix DNA-binding motif class 1" evidence="2">
    <location>
        <begin position="157"/>
        <end position="176"/>
    </location>
</feature>
<dbReference type="PANTHER" id="PTHR21180">
    <property type="entry name" value="ENDONUCLEASE/EXONUCLEASE/PHOSPHATASE FAMILY DOMAIN-CONTAINING PROTEIN 1"/>
    <property type="match status" value="1"/>
</dbReference>
<name>A0ABS4CIE7_9ENTE</name>
<dbReference type="InterPro" id="IPR010994">
    <property type="entry name" value="RuvA_2-like"/>
</dbReference>
<dbReference type="SUPFAM" id="SSF47781">
    <property type="entry name" value="RuvA domain 2-like"/>
    <property type="match status" value="1"/>
</dbReference>
<keyword evidence="1" id="KW-0812">Transmembrane</keyword>
<feature type="transmembrane region" description="Helical" evidence="1">
    <location>
        <begin position="12"/>
        <end position="30"/>
    </location>
</feature>
<evidence type="ECO:0000313" key="3">
    <source>
        <dbReference type="EMBL" id="MBP1045896.1"/>
    </source>
</evidence>
<dbReference type="PANTHER" id="PTHR21180:SF32">
    <property type="entry name" value="ENDONUCLEASE_EXONUCLEASE_PHOSPHATASE FAMILY DOMAIN-CONTAINING PROTEIN 1"/>
    <property type="match status" value="1"/>
</dbReference>
<keyword evidence="1" id="KW-1133">Transmembrane helix</keyword>
<accession>A0ABS4CIE7</accession>
<dbReference type="Proteomes" id="UP000673375">
    <property type="component" value="Unassembled WGS sequence"/>
</dbReference>
<evidence type="ECO:0000256" key="1">
    <source>
        <dbReference type="SAM" id="Phobius"/>
    </source>
</evidence>
<organism evidence="3 4">
    <name type="scientific">Enterococcus larvae</name>
    <dbReference type="NCBI Taxonomy" id="2794352"/>
    <lineage>
        <taxon>Bacteria</taxon>
        <taxon>Bacillati</taxon>
        <taxon>Bacillota</taxon>
        <taxon>Bacilli</taxon>
        <taxon>Lactobacillales</taxon>
        <taxon>Enterococcaceae</taxon>
        <taxon>Enterococcus</taxon>
    </lineage>
</organism>
<gene>
    <name evidence="3" type="ORF">I6N96_06350</name>
</gene>
<dbReference type="InterPro" id="IPR051675">
    <property type="entry name" value="Endo/Exo/Phosphatase_dom_1"/>
</dbReference>
<dbReference type="Gene3D" id="1.10.150.280">
    <property type="entry name" value="AF1531-like domain"/>
    <property type="match status" value="1"/>
</dbReference>
<protein>
    <submittedName>
        <fullName evidence="3">Helix-hairpin-helix domain-containing protein</fullName>
    </submittedName>
</protein>